<organism evidence="2 3">
    <name type="scientific">Durusdinium trenchii</name>
    <dbReference type="NCBI Taxonomy" id="1381693"/>
    <lineage>
        <taxon>Eukaryota</taxon>
        <taxon>Sar</taxon>
        <taxon>Alveolata</taxon>
        <taxon>Dinophyceae</taxon>
        <taxon>Suessiales</taxon>
        <taxon>Symbiodiniaceae</taxon>
        <taxon>Durusdinium</taxon>
    </lineage>
</organism>
<sequence length="540" mass="56995">MAQTALARGVPLGLVPSPWLVDAPSLRSKAKTPSPACEEARRLLQHGAGRAAAQKLLLRGASATSQAEQEDVVEGLNLVAFACGVASERASLQNLLREVASLLGPLRRQSVDPVHVPRISELVAALLSLEADESLAQEVAGLCKREGPGRLPLVPSLQAAQQAASAQFIGQKQRLRLAFELIDQVKAAPGMPDWPGPYALAQLLAGCALAGAAFRRPARKLTKALQKQCCLGVTLQSEPGLLAFSQTLDVAHRGSTPGLAMARAQRAHRAPRRACVAVVLLLSGVAFVAAGARHSPPTATAASAAAAAGVVSVVSTPASAETFSLLGSLEMKFRKSSAELFPIANAAPLVTRRSWRDEGGKVTWLLLIFFPSWEHLPKAALAAPVFNAVLYVAAIGHLDCGAEMEPECIKITQMKGDAKQSLMDSCFLLTHPDPEAASVDLTSLDGIVAAFRNPDGVFAGAADGNRQSGATRVRRQEVGGWLHYCVFDPLVGLGEVLDSQQQKVPHFLVVPCVILTLLFGPMGFLSYLTVRTVYLASKPA</sequence>
<proteinExistence type="predicted"/>
<dbReference type="Proteomes" id="UP001642484">
    <property type="component" value="Unassembled WGS sequence"/>
</dbReference>
<feature type="transmembrane region" description="Helical" evidence="1">
    <location>
        <begin position="507"/>
        <end position="530"/>
    </location>
</feature>
<keyword evidence="3" id="KW-1185">Reference proteome</keyword>
<evidence type="ECO:0000256" key="1">
    <source>
        <dbReference type="SAM" id="Phobius"/>
    </source>
</evidence>
<comment type="caution">
    <text evidence="2">The sequence shown here is derived from an EMBL/GenBank/DDBJ whole genome shotgun (WGS) entry which is preliminary data.</text>
</comment>
<name>A0ABP0M525_9DINO</name>
<dbReference type="EMBL" id="CAXAMN010015780">
    <property type="protein sequence ID" value="CAK9046588.1"/>
    <property type="molecule type" value="Genomic_DNA"/>
</dbReference>
<gene>
    <name evidence="2" type="ORF">CCMP2556_LOCUS24199</name>
</gene>
<dbReference type="Pfam" id="PF14108">
    <property type="entry name" value="ABA4-like"/>
    <property type="match status" value="1"/>
</dbReference>
<accession>A0ABP0M525</accession>
<keyword evidence="1" id="KW-1133">Transmembrane helix</keyword>
<reference evidence="2 3" key="1">
    <citation type="submission" date="2024-02" db="EMBL/GenBank/DDBJ databases">
        <authorList>
            <person name="Chen Y."/>
            <person name="Shah S."/>
            <person name="Dougan E. K."/>
            <person name="Thang M."/>
            <person name="Chan C."/>
        </authorList>
    </citation>
    <scope>NUCLEOTIDE SEQUENCE [LARGE SCALE GENOMIC DNA]</scope>
</reference>
<protein>
    <submittedName>
        <fullName evidence="2">Uncharacterized protein</fullName>
    </submittedName>
</protein>
<keyword evidence="1" id="KW-0472">Membrane</keyword>
<evidence type="ECO:0000313" key="2">
    <source>
        <dbReference type="EMBL" id="CAK9046588.1"/>
    </source>
</evidence>
<keyword evidence="1" id="KW-0812">Transmembrane</keyword>
<dbReference type="InterPro" id="IPR025461">
    <property type="entry name" value="ABA4-like"/>
</dbReference>
<evidence type="ECO:0000313" key="3">
    <source>
        <dbReference type="Proteomes" id="UP001642484"/>
    </source>
</evidence>